<evidence type="ECO:0000313" key="1">
    <source>
        <dbReference type="EMBL" id="OEL18749.1"/>
    </source>
</evidence>
<evidence type="ECO:0000313" key="2">
    <source>
        <dbReference type="Proteomes" id="UP000095767"/>
    </source>
</evidence>
<dbReference type="AlphaFoldDB" id="A0A1E5V0T1"/>
<protein>
    <submittedName>
        <fullName evidence="1">Uncharacterized protein</fullName>
    </submittedName>
</protein>
<gene>
    <name evidence="1" type="ORF">BAE44_0020232</name>
</gene>
<dbReference type="PANTHER" id="PTHR33026:SF7">
    <property type="entry name" value="OS03G0100275 PROTEIN"/>
    <property type="match status" value="1"/>
</dbReference>
<sequence>MPALLKPLKDAGLTRVKVLWTFFERRVQPLMARAHPLFRYTGAGDLTRTSREVLTPVEVRSRVWAVIKWAKVDDNVVELDRHEAGLAPKPAARHEGHDPFIPVRARPYYPPLLEDGDKRAANWAENERL</sequence>
<accession>A0A1E5V0T1</accession>
<dbReference type="Proteomes" id="UP000095767">
    <property type="component" value="Unassembled WGS sequence"/>
</dbReference>
<dbReference type="EMBL" id="LWDX02055756">
    <property type="protein sequence ID" value="OEL18749.1"/>
    <property type="molecule type" value="Genomic_DNA"/>
</dbReference>
<name>A0A1E5V0T1_9POAL</name>
<organism evidence="1 2">
    <name type="scientific">Dichanthelium oligosanthes</name>
    <dbReference type="NCBI Taxonomy" id="888268"/>
    <lineage>
        <taxon>Eukaryota</taxon>
        <taxon>Viridiplantae</taxon>
        <taxon>Streptophyta</taxon>
        <taxon>Embryophyta</taxon>
        <taxon>Tracheophyta</taxon>
        <taxon>Spermatophyta</taxon>
        <taxon>Magnoliopsida</taxon>
        <taxon>Liliopsida</taxon>
        <taxon>Poales</taxon>
        <taxon>Poaceae</taxon>
        <taxon>PACMAD clade</taxon>
        <taxon>Panicoideae</taxon>
        <taxon>Panicodae</taxon>
        <taxon>Paniceae</taxon>
        <taxon>Dichantheliinae</taxon>
        <taxon>Dichanthelium</taxon>
    </lineage>
</organism>
<comment type="caution">
    <text evidence="1">The sequence shown here is derived from an EMBL/GenBank/DDBJ whole genome shotgun (WGS) entry which is preliminary data.</text>
</comment>
<keyword evidence="2" id="KW-1185">Reference proteome</keyword>
<dbReference type="PANTHER" id="PTHR33026">
    <property type="entry name" value="OS06G0360600 PROTEIN"/>
    <property type="match status" value="1"/>
</dbReference>
<reference evidence="1 2" key="1">
    <citation type="submission" date="2016-09" db="EMBL/GenBank/DDBJ databases">
        <title>The draft genome of Dichanthelium oligosanthes: A C3 panicoid grass species.</title>
        <authorList>
            <person name="Studer A.J."/>
            <person name="Schnable J.C."/>
            <person name="Brutnell T.P."/>
        </authorList>
    </citation>
    <scope>NUCLEOTIDE SEQUENCE [LARGE SCALE GENOMIC DNA]</scope>
    <source>
        <strain evidence="2">cv. Kellogg 1175</strain>
        <tissue evidence="1">Leaf</tissue>
    </source>
</reference>
<proteinExistence type="predicted"/>